<comment type="caution">
    <text evidence="1">The sequence shown here is derived from an EMBL/GenBank/DDBJ whole genome shotgun (WGS) entry which is preliminary data.</text>
</comment>
<name>A0A5J4QPC4_9EUKA</name>
<evidence type="ECO:0000313" key="1">
    <source>
        <dbReference type="EMBL" id="KAA6322891.1"/>
    </source>
</evidence>
<proteinExistence type="predicted"/>
<protein>
    <submittedName>
        <fullName evidence="1">Uncharacterized protein</fullName>
    </submittedName>
</protein>
<dbReference type="Proteomes" id="UP000324800">
    <property type="component" value="Unassembled WGS sequence"/>
</dbReference>
<gene>
    <name evidence="1" type="ORF">EZS28_054377</name>
</gene>
<organism evidence="1 2">
    <name type="scientific">Streblomastix strix</name>
    <dbReference type="NCBI Taxonomy" id="222440"/>
    <lineage>
        <taxon>Eukaryota</taxon>
        <taxon>Metamonada</taxon>
        <taxon>Preaxostyla</taxon>
        <taxon>Oxymonadida</taxon>
        <taxon>Streblomastigidae</taxon>
        <taxon>Streblomastix</taxon>
    </lineage>
</organism>
<reference evidence="1 2" key="1">
    <citation type="submission" date="2019-03" db="EMBL/GenBank/DDBJ databases">
        <title>Single cell metagenomics reveals metabolic interactions within the superorganism composed of flagellate Streblomastix strix and complex community of Bacteroidetes bacteria on its surface.</title>
        <authorList>
            <person name="Treitli S.C."/>
            <person name="Kolisko M."/>
            <person name="Husnik F."/>
            <person name="Keeling P."/>
            <person name="Hampl V."/>
        </authorList>
    </citation>
    <scope>NUCLEOTIDE SEQUENCE [LARGE SCALE GENOMIC DNA]</scope>
    <source>
        <strain evidence="1">ST1C</strain>
    </source>
</reference>
<evidence type="ECO:0000313" key="2">
    <source>
        <dbReference type="Proteomes" id="UP000324800"/>
    </source>
</evidence>
<sequence length="202" mass="23073">MQILYVQIQKSVERCYRVWAQLIKAGITPPAELNLSKDTLHQIQSSGIRMQNVEVAQIPECQLQRSTWLSQTEKAARTSGTKNMQKFQRTNWHITSNDNQVGNENPLTIDQDNKPAIPMQPLKPENKHFGQIQLNSLSKNTPQLSEKQIAVAIRDAVIERPPQEELNEGEEFIPKQVNVNEIQNQLIQTDITEILKGKKVED</sequence>
<accession>A0A5J4QPC4</accession>
<dbReference type="EMBL" id="SNRW01044795">
    <property type="protein sequence ID" value="KAA6322891.1"/>
    <property type="molecule type" value="Genomic_DNA"/>
</dbReference>
<dbReference type="AlphaFoldDB" id="A0A5J4QPC4"/>
<feature type="non-terminal residue" evidence="1">
    <location>
        <position position="202"/>
    </location>
</feature>